<protein>
    <recommendedName>
        <fullName evidence="2">Glycosyl transferase family 1 domain-containing protein</fullName>
    </recommendedName>
</protein>
<dbReference type="Proteomes" id="UP000034581">
    <property type="component" value="Unassembled WGS sequence"/>
</dbReference>
<comment type="caution">
    <text evidence="3">The sequence shown here is derived from an EMBL/GenBank/DDBJ whole genome shotgun (WGS) entry which is preliminary data.</text>
</comment>
<dbReference type="EMBL" id="LBQB01000001">
    <property type="protein sequence ID" value="KKP70318.1"/>
    <property type="molecule type" value="Genomic_DNA"/>
</dbReference>
<reference evidence="3 4" key="1">
    <citation type="journal article" date="2015" name="Nature">
        <title>rRNA introns, odd ribosomes, and small enigmatic genomes across a large radiation of phyla.</title>
        <authorList>
            <person name="Brown C.T."/>
            <person name="Hug L.A."/>
            <person name="Thomas B.C."/>
            <person name="Sharon I."/>
            <person name="Castelle C.J."/>
            <person name="Singh A."/>
            <person name="Wilkins M.J."/>
            <person name="Williams K.H."/>
            <person name="Banfield J.F."/>
        </authorList>
    </citation>
    <scope>NUCLEOTIDE SEQUENCE [LARGE SCALE GENOMIC DNA]</scope>
</reference>
<keyword evidence="1" id="KW-0808">Transferase</keyword>
<dbReference type="PATRIC" id="fig|1618350.3.peg.235"/>
<dbReference type="GO" id="GO:0009103">
    <property type="term" value="P:lipopolysaccharide biosynthetic process"/>
    <property type="evidence" value="ECO:0007669"/>
    <property type="project" value="TreeGrafter"/>
</dbReference>
<gene>
    <name evidence="3" type="ORF">UR67_C0001G0227</name>
</gene>
<dbReference type="InterPro" id="IPR001296">
    <property type="entry name" value="Glyco_trans_1"/>
</dbReference>
<evidence type="ECO:0000259" key="2">
    <source>
        <dbReference type="Pfam" id="PF00534"/>
    </source>
</evidence>
<dbReference type="PANTHER" id="PTHR46401">
    <property type="entry name" value="GLYCOSYLTRANSFERASE WBBK-RELATED"/>
    <property type="match status" value="1"/>
</dbReference>
<accession>A0A0G0BLL5</accession>
<organism evidence="3 4">
    <name type="scientific">candidate division CPR3 bacterium GW2011_GWF2_35_18</name>
    <dbReference type="NCBI Taxonomy" id="1618350"/>
    <lineage>
        <taxon>Bacteria</taxon>
        <taxon>Bacteria division CPR3</taxon>
    </lineage>
</organism>
<feature type="domain" description="Glycosyl transferase family 1" evidence="2">
    <location>
        <begin position="195"/>
        <end position="367"/>
    </location>
</feature>
<dbReference type="GO" id="GO:0016757">
    <property type="term" value="F:glycosyltransferase activity"/>
    <property type="evidence" value="ECO:0007669"/>
    <property type="project" value="InterPro"/>
</dbReference>
<evidence type="ECO:0000313" key="4">
    <source>
        <dbReference type="Proteomes" id="UP000034581"/>
    </source>
</evidence>
<proteinExistence type="predicted"/>
<name>A0A0G0BLL5_UNCC3</name>
<evidence type="ECO:0000256" key="1">
    <source>
        <dbReference type="ARBA" id="ARBA00022679"/>
    </source>
</evidence>
<sequence length="390" mass="44817">MKISLLCPNLSTNCLGRTYLLAKLLSHKYQVEIVGPILGNGIWEPLSQDKSINFKYFRVKHKLFPYFDFLRIIKSINGDIIYAHKPLFTSFGFGIVAKTIFHKKLILDIDDWELGFSLQIFKESRFFQKIKFIIKSIIYPYGIGSIINSFVFEKISFFANTITVSNRFLKKKFGGEIIWHARDENFYNPKNFESKTMRKKYKISNSENIILFMGTIRPHKGIEDLISLMNTKNTKNTKNTALVLVGIDDSTYNQEIVALGKKKLKDHFYFFKTQPFSTVPEFLSMADIVVIPQKKNLSSVGQMPAKIFDAMAMGKTIISTSISDIPEVLNNCGIVVSPDDNLQFSKAIEVMLRDRKKNRELGLKAREEFLQNYSFSAMGKKINNIINKNV</sequence>
<dbReference type="Gene3D" id="3.40.50.2000">
    <property type="entry name" value="Glycogen Phosphorylase B"/>
    <property type="match status" value="2"/>
</dbReference>
<dbReference type="STRING" id="1618350.UR67_C0001G0227"/>
<dbReference type="PANTHER" id="PTHR46401:SF2">
    <property type="entry name" value="GLYCOSYLTRANSFERASE WBBK-RELATED"/>
    <property type="match status" value="1"/>
</dbReference>
<dbReference type="Pfam" id="PF00534">
    <property type="entry name" value="Glycos_transf_1"/>
    <property type="match status" value="1"/>
</dbReference>
<evidence type="ECO:0000313" key="3">
    <source>
        <dbReference type="EMBL" id="KKP70318.1"/>
    </source>
</evidence>
<dbReference type="SUPFAM" id="SSF53756">
    <property type="entry name" value="UDP-Glycosyltransferase/glycogen phosphorylase"/>
    <property type="match status" value="1"/>
</dbReference>
<dbReference type="CDD" id="cd03801">
    <property type="entry name" value="GT4_PimA-like"/>
    <property type="match status" value="1"/>
</dbReference>
<dbReference type="AlphaFoldDB" id="A0A0G0BLL5"/>